<comment type="similarity">
    <text evidence="2">Belongs to the TerC family.</text>
</comment>
<feature type="transmembrane region" description="Helical" evidence="6">
    <location>
        <begin position="6"/>
        <end position="33"/>
    </location>
</feature>
<keyword evidence="5 6" id="KW-0472">Membrane</keyword>
<evidence type="ECO:0000256" key="6">
    <source>
        <dbReference type="SAM" id="Phobius"/>
    </source>
</evidence>
<dbReference type="RefSeq" id="WP_308422452.1">
    <property type="nucleotide sequence ID" value="NZ_BMJQ01000015.1"/>
</dbReference>
<dbReference type="PANTHER" id="PTHR30238:SF4">
    <property type="entry name" value="SLL1022 PROTEIN"/>
    <property type="match status" value="1"/>
</dbReference>
<dbReference type="EMBL" id="BMJQ01000015">
    <property type="protein sequence ID" value="GGF37883.1"/>
    <property type="molecule type" value="Genomic_DNA"/>
</dbReference>
<sequence>MTDPQLWASLLSLTAMEIVLGIDNLLFVAILAGRLPPAERASARLIGLGLALIARLALLASIAWLMGLTATLFSVGDHPVSWHDLVLVAGGLFLIYKGTTEIHHRLEGEGSEASRTHARASFVGILLQIVLLDVVFSIDSVVTAVGMAGELWIMATAMVLAMLVMLGASGPVSGFINRHPTVRMLGLSFLLLIGTTLVADGAGFHVPKGYIYVAMGFSIAVESLNQLAARQRGSAGPSRARARD</sequence>
<comment type="caution">
    <text evidence="7">The sequence shown here is derived from an EMBL/GenBank/DDBJ whole genome shotgun (WGS) entry which is preliminary data.</text>
</comment>
<evidence type="ECO:0000256" key="4">
    <source>
        <dbReference type="ARBA" id="ARBA00022989"/>
    </source>
</evidence>
<keyword evidence="8" id="KW-1185">Reference proteome</keyword>
<dbReference type="GO" id="GO:0016020">
    <property type="term" value="C:membrane"/>
    <property type="evidence" value="ECO:0007669"/>
    <property type="project" value="UniProtKB-SubCell"/>
</dbReference>
<feature type="transmembrane region" description="Helical" evidence="6">
    <location>
        <begin position="45"/>
        <end position="68"/>
    </location>
</feature>
<proteinExistence type="inferred from homology"/>
<dbReference type="Pfam" id="PF03741">
    <property type="entry name" value="TerC"/>
    <property type="match status" value="1"/>
</dbReference>
<evidence type="ECO:0000256" key="2">
    <source>
        <dbReference type="ARBA" id="ARBA00007511"/>
    </source>
</evidence>
<keyword evidence="4 6" id="KW-1133">Transmembrane helix</keyword>
<evidence type="ECO:0000313" key="8">
    <source>
        <dbReference type="Proteomes" id="UP000646365"/>
    </source>
</evidence>
<comment type="subcellular location">
    <subcellularLocation>
        <location evidence="1">Membrane</location>
        <topology evidence="1">Multi-pass membrane protein</topology>
    </subcellularLocation>
</comment>
<accession>A0A8J2YXY2</accession>
<feature type="transmembrane region" description="Helical" evidence="6">
    <location>
        <begin position="120"/>
        <end position="145"/>
    </location>
</feature>
<evidence type="ECO:0000256" key="5">
    <source>
        <dbReference type="ARBA" id="ARBA00023136"/>
    </source>
</evidence>
<evidence type="ECO:0000313" key="7">
    <source>
        <dbReference type="EMBL" id="GGF37883.1"/>
    </source>
</evidence>
<organism evidence="7 8">
    <name type="scientific">Aliidongia dinghuensis</name>
    <dbReference type="NCBI Taxonomy" id="1867774"/>
    <lineage>
        <taxon>Bacteria</taxon>
        <taxon>Pseudomonadati</taxon>
        <taxon>Pseudomonadota</taxon>
        <taxon>Alphaproteobacteria</taxon>
        <taxon>Rhodospirillales</taxon>
        <taxon>Dongiaceae</taxon>
        <taxon>Aliidongia</taxon>
    </lineage>
</organism>
<dbReference type="PANTHER" id="PTHR30238">
    <property type="entry name" value="MEMBRANE BOUND PREDICTED REDOX MODULATOR"/>
    <property type="match status" value="1"/>
</dbReference>
<feature type="transmembrane region" description="Helical" evidence="6">
    <location>
        <begin position="184"/>
        <end position="204"/>
    </location>
</feature>
<gene>
    <name evidence="7" type="ORF">GCM10011611_50350</name>
</gene>
<protein>
    <recommendedName>
        <fullName evidence="9">TerC family protein</fullName>
    </recommendedName>
</protein>
<evidence type="ECO:0000256" key="1">
    <source>
        <dbReference type="ARBA" id="ARBA00004141"/>
    </source>
</evidence>
<dbReference type="Proteomes" id="UP000646365">
    <property type="component" value="Unassembled WGS sequence"/>
</dbReference>
<feature type="transmembrane region" description="Helical" evidence="6">
    <location>
        <begin position="151"/>
        <end position="172"/>
    </location>
</feature>
<dbReference type="InterPro" id="IPR005496">
    <property type="entry name" value="Integral_membrane_TerC"/>
</dbReference>
<reference evidence="7" key="1">
    <citation type="journal article" date="2014" name="Int. J. Syst. Evol. Microbiol.">
        <title>Complete genome sequence of Corynebacterium casei LMG S-19264T (=DSM 44701T), isolated from a smear-ripened cheese.</title>
        <authorList>
            <consortium name="US DOE Joint Genome Institute (JGI-PGF)"/>
            <person name="Walter F."/>
            <person name="Albersmeier A."/>
            <person name="Kalinowski J."/>
            <person name="Ruckert C."/>
        </authorList>
    </citation>
    <scope>NUCLEOTIDE SEQUENCE</scope>
    <source>
        <strain evidence="7">CGMCC 1.15725</strain>
    </source>
</reference>
<name>A0A8J2YXY2_9PROT</name>
<evidence type="ECO:0000256" key="3">
    <source>
        <dbReference type="ARBA" id="ARBA00022692"/>
    </source>
</evidence>
<keyword evidence="3 6" id="KW-0812">Transmembrane</keyword>
<evidence type="ECO:0008006" key="9">
    <source>
        <dbReference type="Google" id="ProtNLM"/>
    </source>
</evidence>
<dbReference type="AlphaFoldDB" id="A0A8J2YXY2"/>
<reference evidence="7" key="2">
    <citation type="submission" date="2020-09" db="EMBL/GenBank/DDBJ databases">
        <authorList>
            <person name="Sun Q."/>
            <person name="Zhou Y."/>
        </authorList>
    </citation>
    <scope>NUCLEOTIDE SEQUENCE</scope>
    <source>
        <strain evidence="7">CGMCC 1.15725</strain>
    </source>
</reference>
<feature type="transmembrane region" description="Helical" evidence="6">
    <location>
        <begin position="80"/>
        <end position="99"/>
    </location>
</feature>